<dbReference type="RefSeq" id="WP_191800143.1">
    <property type="nucleotide sequence ID" value="NZ_JACSQL010000004.1"/>
</dbReference>
<evidence type="ECO:0000313" key="7">
    <source>
        <dbReference type="Proteomes" id="UP000608071"/>
    </source>
</evidence>
<dbReference type="EMBL" id="JACSQL010000004">
    <property type="protein sequence ID" value="MBD7968789.1"/>
    <property type="molecule type" value="Genomic_DNA"/>
</dbReference>
<sequence length="308" mass="35247">MTEHSVISMQGVYKSRKGKAIGPIHLELLEGYIYALVGPNGSGKTTLLSMLQKVVLPEAGHILWFGEQYDKKELPPEIREKIGSVTEYSSPEEDRLTVEEAAEFRAFWYPRFDAALFEELLTKFEVPRGSRLKKMSKGERRKFELAAALAVRPKLLILDEPSSGLDPFAWKQMLTELQLFMQRGDSTIIIATHIVDEIRKLADYIILIHKGQTLGMVEKDLLLDSWREIWYEGEIKPAHLPGVLEWSEETERIRRIVTTRAADVLEVLEEAGLLPLKARVLELEEILMYWIQGHGPAGWEMKKGEHIK</sequence>
<dbReference type="PROSITE" id="PS50893">
    <property type="entry name" value="ABC_TRANSPORTER_2"/>
    <property type="match status" value="1"/>
</dbReference>
<dbReference type="Proteomes" id="UP000608071">
    <property type="component" value="Unassembled WGS sequence"/>
</dbReference>
<proteinExistence type="inferred from homology"/>
<accession>A0ABR8T0F9</accession>
<dbReference type="InterPro" id="IPR050763">
    <property type="entry name" value="ABC_transporter_ATP-binding"/>
</dbReference>
<evidence type="ECO:0000313" key="6">
    <source>
        <dbReference type="EMBL" id="MBD7968789.1"/>
    </source>
</evidence>
<keyword evidence="4 6" id="KW-0067">ATP-binding</keyword>
<organism evidence="6 7">
    <name type="scientific">Paenibacillus gallinarum</name>
    <dbReference type="NCBI Taxonomy" id="2762232"/>
    <lineage>
        <taxon>Bacteria</taxon>
        <taxon>Bacillati</taxon>
        <taxon>Bacillota</taxon>
        <taxon>Bacilli</taxon>
        <taxon>Bacillales</taxon>
        <taxon>Paenibacillaceae</taxon>
        <taxon>Paenibacillus</taxon>
    </lineage>
</organism>
<dbReference type="SUPFAM" id="SSF52540">
    <property type="entry name" value="P-loop containing nucleoside triphosphate hydrolases"/>
    <property type="match status" value="1"/>
</dbReference>
<dbReference type="CDD" id="cd03230">
    <property type="entry name" value="ABC_DR_subfamily_A"/>
    <property type="match status" value="1"/>
</dbReference>
<keyword evidence="3" id="KW-0547">Nucleotide-binding</keyword>
<comment type="similarity">
    <text evidence="1">Belongs to the ABC transporter superfamily.</text>
</comment>
<dbReference type="Gene3D" id="3.40.50.300">
    <property type="entry name" value="P-loop containing nucleotide triphosphate hydrolases"/>
    <property type="match status" value="1"/>
</dbReference>
<keyword evidence="2" id="KW-0813">Transport</keyword>
<dbReference type="GO" id="GO:0005524">
    <property type="term" value="F:ATP binding"/>
    <property type="evidence" value="ECO:0007669"/>
    <property type="project" value="UniProtKB-KW"/>
</dbReference>
<evidence type="ECO:0000259" key="5">
    <source>
        <dbReference type="PROSITE" id="PS50893"/>
    </source>
</evidence>
<feature type="domain" description="ABC transporter" evidence="5">
    <location>
        <begin position="1"/>
        <end position="235"/>
    </location>
</feature>
<dbReference type="PANTHER" id="PTHR42711">
    <property type="entry name" value="ABC TRANSPORTER ATP-BINDING PROTEIN"/>
    <property type="match status" value="1"/>
</dbReference>
<dbReference type="PROSITE" id="PS00211">
    <property type="entry name" value="ABC_TRANSPORTER_1"/>
    <property type="match status" value="1"/>
</dbReference>
<dbReference type="InterPro" id="IPR003593">
    <property type="entry name" value="AAA+_ATPase"/>
</dbReference>
<dbReference type="Pfam" id="PF00005">
    <property type="entry name" value="ABC_tran"/>
    <property type="match status" value="1"/>
</dbReference>
<dbReference type="PANTHER" id="PTHR42711:SF5">
    <property type="entry name" value="ABC TRANSPORTER ATP-BINDING PROTEIN NATA"/>
    <property type="match status" value="1"/>
</dbReference>
<evidence type="ECO:0000256" key="4">
    <source>
        <dbReference type="ARBA" id="ARBA00022840"/>
    </source>
</evidence>
<dbReference type="InterPro" id="IPR027417">
    <property type="entry name" value="P-loop_NTPase"/>
</dbReference>
<dbReference type="InterPro" id="IPR003439">
    <property type="entry name" value="ABC_transporter-like_ATP-bd"/>
</dbReference>
<gene>
    <name evidence="6" type="ORF">H9647_12005</name>
</gene>
<evidence type="ECO:0000256" key="2">
    <source>
        <dbReference type="ARBA" id="ARBA00022448"/>
    </source>
</evidence>
<name>A0ABR8T0F9_9BACL</name>
<reference evidence="6 7" key="1">
    <citation type="submission" date="2020-08" db="EMBL/GenBank/DDBJ databases">
        <title>A Genomic Blueprint of the Chicken Gut Microbiome.</title>
        <authorList>
            <person name="Gilroy R."/>
            <person name="Ravi A."/>
            <person name="Getino M."/>
            <person name="Pursley I."/>
            <person name="Horton D.L."/>
            <person name="Alikhan N.-F."/>
            <person name="Baker D."/>
            <person name="Gharbi K."/>
            <person name="Hall N."/>
            <person name="Watson M."/>
            <person name="Adriaenssens E.M."/>
            <person name="Foster-Nyarko E."/>
            <person name="Jarju S."/>
            <person name="Secka A."/>
            <person name="Antonio M."/>
            <person name="Oren A."/>
            <person name="Chaudhuri R."/>
            <person name="La Ragione R.M."/>
            <person name="Hildebrand F."/>
            <person name="Pallen M.J."/>
        </authorList>
    </citation>
    <scope>NUCLEOTIDE SEQUENCE [LARGE SCALE GENOMIC DNA]</scope>
    <source>
        <strain evidence="6 7">Sa2BVA9</strain>
    </source>
</reference>
<comment type="caution">
    <text evidence="6">The sequence shown here is derived from an EMBL/GenBank/DDBJ whole genome shotgun (WGS) entry which is preliminary data.</text>
</comment>
<dbReference type="InterPro" id="IPR017871">
    <property type="entry name" value="ABC_transporter-like_CS"/>
</dbReference>
<evidence type="ECO:0000256" key="1">
    <source>
        <dbReference type="ARBA" id="ARBA00005417"/>
    </source>
</evidence>
<evidence type="ECO:0000256" key="3">
    <source>
        <dbReference type="ARBA" id="ARBA00022741"/>
    </source>
</evidence>
<dbReference type="SMART" id="SM00382">
    <property type="entry name" value="AAA"/>
    <property type="match status" value="1"/>
</dbReference>
<keyword evidence="7" id="KW-1185">Reference proteome</keyword>
<protein>
    <submittedName>
        <fullName evidence="6">ABC transporter ATP-binding protein</fullName>
    </submittedName>
</protein>